<accession>A0ABN0U7F0</accession>
<evidence type="ECO:0000313" key="2">
    <source>
        <dbReference type="Proteomes" id="UP001500967"/>
    </source>
</evidence>
<organism evidence="1 2">
    <name type="scientific">Cryptosporangium japonicum</name>
    <dbReference type="NCBI Taxonomy" id="80872"/>
    <lineage>
        <taxon>Bacteria</taxon>
        <taxon>Bacillati</taxon>
        <taxon>Actinomycetota</taxon>
        <taxon>Actinomycetes</taxon>
        <taxon>Cryptosporangiales</taxon>
        <taxon>Cryptosporangiaceae</taxon>
        <taxon>Cryptosporangium</taxon>
    </lineage>
</organism>
<keyword evidence="2" id="KW-1185">Reference proteome</keyword>
<protein>
    <submittedName>
        <fullName evidence="1">Uncharacterized protein</fullName>
    </submittedName>
</protein>
<dbReference type="EMBL" id="BAAAGX010000010">
    <property type="protein sequence ID" value="GAA0241136.1"/>
    <property type="molecule type" value="Genomic_DNA"/>
</dbReference>
<evidence type="ECO:0000313" key="1">
    <source>
        <dbReference type="EMBL" id="GAA0241136.1"/>
    </source>
</evidence>
<gene>
    <name evidence="1" type="ORF">GCM10009539_28110</name>
</gene>
<comment type="caution">
    <text evidence="1">The sequence shown here is derived from an EMBL/GenBank/DDBJ whole genome shotgun (WGS) entry which is preliminary data.</text>
</comment>
<dbReference type="RefSeq" id="WP_344649239.1">
    <property type="nucleotide sequence ID" value="NZ_BAAAGX010000010.1"/>
</dbReference>
<proteinExistence type="predicted"/>
<sequence length="86" mass="9091">MGASVLWSYIDNHGTGRLRRLVVVDQPAAVAAVPWLAVGERTESGAIFDVGGLLELAANLHGPDGPAVREAENPQAFDAVLEKFLP</sequence>
<reference evidence="1 2" key="1">
    <citation type="journal article" date="2019" name="Int. J. Syst. Evol. Microbiol.">
        <title>The Global Catalogue of Microorganisms (GCM) 10K type strain sequencing project: providing services to taxonomists for standard genome sequencing and annotation.</title>
        <authorList>
            <consortium name="The Broad Institute Genomics Platform"/>
            <consortium name="The Broad Institute Genome Sequencing Center for Infectious Disease"/>
            <person name="Wu L."/>
            <person name="Ma J."/>
        </authorList>
    </citation>
    <scope>NUCLEOTIDE SEQUENCE [LARGE SCALE GENOMIC DNA]</scope>
    <source>
        <strain evidence="1 2">JCM 10425</strain>
    </source>
</reference>
<dbReference type="Proteomes" id="UP001500967">
    <property type="component" value="Unassembled WGS sequence"/>
</dbReference>
<name>A0ABN0U7F0_9ACTN</name>